<proteinExistence type="predicted"/>
<evidence type="ECO:0000313" key="1">
    <source>
        <dbReference type="EMBL" id="MBF4102182.1"/>
    </source>
</evidence>
<name>A0A930UQN8_9PAST</name>
<comment type="caution">
    <text evidence="1">The sequence shown here is derived from an EMBL/GenBank/DDBJ whole genome shotgun (WGS) entry which is preliminary data.</text>
</comment>
<dbReference type="AlphaFoldDB" id="A0A930UQN8"/>
<protein>
    <submittedName>
        <fullName evidence="1">Uncharacterized protein</fullName>
    </submittedName>
</protein>
<gene>
    <name evidence="1" type="ORF">INT80_01085</name>
</gene>
<accession>A0A930UQN8</accession>
<sequence length="87" mass="9759">MLKQRSTRRVVFACPKKMGKRKGTLNACFSHSGQIFRAAKKDFSSKLEKLTLLPENLPCIRASVKGNPLGLLSKFVIGNKLKARFHD</sequence>
<reference evidence="1" key="1">
    <citation type="submission" date="2020-11" db="EMBL/GenBank/DDBJ databases">
        <title>Gallibacterium anatis 1637, full genome, WGS.</title>
        <authorList>
            <person name="Laishevtcev A.I."/>
            <person name="Yakimova E.A."/>
            <person name="Petkovich D."/>
            <person name="Stepanova T.V."/>
            <person name="Kalendr R.S."/>
            <person name="Rubalsky E.O."/>
            <person name="Zulkarneev E.R."/>
            <person name="Aleshkin A.V."/>
        </authorList>
    </citation>
    <scope>NUCLEOTIDE SEQUENCE</scope>
    <source>
        <strain evidence="1">1637</strain>
    </source>
</reference>
<organism evidence="1">
    <name type="scientific">Gallibacterium anatis</name>
    <dbReference type="NCBI Taxonomy" id="750"/>
    <lineage>
        <taxon>Bacteria</taxon>
        <taxon>Pseudomonadati</taxon>
        <taxon>Pseudomonadota</taxon>
        <taxon>Gammaproteobacteria</taxon>
        <taxon>Pasteurellales</taxon>
        <taxon>Pasteurellaceae</taxon>
        <taxon>Gallibacterium</taxon>
    </lineage>
</organism>
<dbReference type="EMBL" id="JADION010000002">
    <property type="protein sequence ID" value="MBF4102182.1"/>
    <property type="molecule type" value="Genomic_DNA"/>
</dbReference>